<evidence type="ECO:0000256" key="3">
    <source>
        <dbReference type="ARBA" id="ARBA00023163"/>
    </source>
</evidence>
<feature type="domain" description="HTH gntR-type" evidence="4">
    <location>
        <begin position="21"/>
        <end position="89"/>
    </location>
</feature>
<sequence>MVFLLVHFVKGDLVTQDVAERRGAAALRNLLARELREDRWAIGEKLPTERELGTRYGVARNTVRRALEALEAEGLITRHVGRGTFRNAPPGAAPVGEEELSPSDVVECRLMLEPEMISLAVARATQTDIARMTECLRGTDDAGDLPAFERWDAALHDAFALATHNGAIIAMSRSLARVREQTDWGQLKARGNTAERRAILQVQHHAMVDAVRQRDRTEARRVMREHILFVQGYMFGDEGQDGS</sequence>
<dbReference type="Gene3D" id="1.20.120.530">
    <property type="entry name" value="GntR ligand-binding domain-like"/>
    <property type="match status" value="1"/>
</dbReference>
<dbReference type="InterPro" id="IPR036388">
    <property type="entry name" value="WH-like_DNA-bd_sf"/>
</dbReference>
<dbReference type="PRINTS" id="PR00035">
    <property type="entry name" value="HTHGNTR"/>
</dbReference>
<name>A0ABS3KGH9_9PROT</name>
<protein>
    <submittedName>
        <fullName evidence="5">FadR family transcriptional regulator</fullName>
    </submittedName>
</protein>
<dbReference type="SUPFAM" id="SSF48008">
    <property type="entry name" value="GntR ligand-binding domain-like"/>
    <property type="match status" value="1"/>
</dbReference>
<keyword evidence="1" id="KW-0805">Transcription regulation</keyword>
<dbReference type="Pfam" id="PF07729">
    <property type="entry name" value="FCD"/>
    <property type="match status" value="1"/>
</dbReference>
<reference evidence="5 6" key="1">
    <citation type="submission" date="2020-09" db="EMBL/GenBank/DDBJ databases">
        <title>Roseomonas.</title>
        <authorList>
            <person name="Zhu W."/>
        </authorList>
    </citation>
    <scope>NUCLEOTIDE SEQUENCE [LARGE SCALE GENOMIC DNA]</scope>
    <source>
        <strain evidence="5 6">1311</strain>
    </source>
</reference>
<keyword evidence="3" id="KW-0804">Transcription</keyword>
<evidence type="ECO:0000256" key="1">
    <source>
        <dbReference type="ARBA" id="ARBA00023015"/>
    </source>
</evidence>
<dbReference type="PROSITE" id="PS50949">
    <property type="entry name" value="HTH_GNTR"/>
    <property type="match status" value="1"/>
</dbReference>
<dbReference type="EMBL" id="JACTNF010000017">
    <property type="protein sequence ID" value="MBO1076082.1"/>
    <property type="molecule type" value="Genomic_DNA"/>
</dbReference>
<dbReference type="InterPro" id="IPR036390">
    <property type="entry name" value="WH_DNA-bd_sf"/>
</dbReference>
<dbReference type="Pfam" id="PF00392">
    <property type="entry name" value="GntR"/>
    <property type="match status" value="1"/>
</dbReference>
<dbReference type="Proteomes" id="UP001518990">
    <property type="component" value="Unassembled WGS sequence"/>
</dbReference>
<gene>
    <name evidence="5" type="ORF">IAI60_15805</name>
</gene>
<evidence type="ECO:0000313" key="6">
    <source>
        <dbReference type="Proteomes" id="UP001518990"/>
    </source>
</evidence>
<keyword evidence="6" id="KW-1185">Reference proteome</keyword>
<dbReference type="PANTHER" id="PTHR43537">
    <property type="entry name" value="TRANSCRIPTIONAL REGULATOR, GNTR FAMILY"/>
    <property type="match status" value="1"/>
</dbReference>
<dbReference type="InterPro" id="IPR000524">
    <property type="entry name" value="Tscrpt_reg_HTH_GntR"/>
</dbReference>
<evidence type="ECO:0000256" key="2">
    <source>
        <dbReference type="ARBA" id="ARBA00023125"/>
    </source>
</evidence>
<evidence type="ECO:0000313" key="5">
    <source>
        <dbReference type="EMBL" id="MBO1076082.1"/>
    </source>
</evidence>
<proteinExistence type="predicted"/>
<dbReference type="PANTHER" id="PTHR43537:SF5">
    <property type="entry name" value="UXU OPERON TRANSCRIPTIONAL REGULATOR"/>
    <property type="match status" value="1"/>
</dbReference>
<comment type="caution">
    <text evidence="5">The sequence shown here is derived from an EMBL/GenBank/DDBJ whole genome shotgun (WGS) entry which is preliminary data.</text>
</comment>
<dbReference type="SUPFAM" id="SSF46785">
    <property type="entry name" value="Winged helix' DNA-binding domain"/>
    <property type="match status" value="1"/>
</dbReference>
<dbReference type="SMART" id="SM00345">
    <property type="entry name" value="HTH_GNTR"/>
    <property type="match status" value="1"/>
</dbReference>
<keyword evidence="2" id="KW-0238">DNA-binding</keyword>
<organism evidence="5 6">
    <name type="scientific">Roseomonas marmotae</name>
    <dbReference type="NCBI Taxonomy" id="2768161"/>
    <lineage>
        <taxon>Bacteria</taxon>
        <taxon>Pseudomonadati</taxon>
        <taxon>Pseudomonadota</taxon>
        <taxon>Alphaproteobacteria</taxon>
        <taxon>Acetobacterales</taxon>
        <taxon>Roseomonadaceae</taxon>
        <taxon>Roseomonas</taxon>
    </lineage>
</organism>
<dbReference type="Gene3D" id="1.10.10.10">
    <property type="entry name" value="Winged helix-like DNA-binding domain superfamily/Winged helix DNA-binding domain"/>
    <property type="match status" value="1"/>
</dbReference>
<evidence type="ECO:0000259" key="4">
    <source>
        <dbReference type="PROSITE" id="PS50949"/>
    </source>
</evidence>
<dbReference type="CDD" id="cd07377">
    <property type="entry name" value="WHTH_GntR"/>
    <property type="match status" value="1"/>
</dbReference>
<dbReference type="InterPro" id="IPR011711">
    <property type="entry name" value="GntR_C"/>
</dbReference>
<dbReference type="SMART" id="SM00895">
    <property type="entry name" value="FCD"/>
    <property type="match status" value="1"/>
</dbReference>
<dbReference type="InterPro" id="IPR008920">
    <property type="entry name" value="TF_FadR/GntR_C"/>
</dbReference>
<accession>A0ABS3KGH9</accession>